<feature type="region of interest" description="Disordered" evidence="1">
    <location>
        <begin position="1"/>
        <end position="59"/>
    </location>
</feature>
<gene>
    <name evidence="2" type="ORF">Z517_09354</name>
</gene>
<reference evidence="2 3" key="1">
    <citation type="submission" date="2015-01" db="EMBL/GenBank/DDBJ databases">
        <title>The Genome Sequence of Fonsecaea pedrosoi CBS 271.37.</title>
        <authorList>
            <consortium name="The Broad Institute Genomics Platform"/>
            <person name="Cuomo C."/>
            <person name="de Hoog S."/>
            <person name="Gorbushina A."/>
            <person name="Stielow B."/>
            <person name="Teixiera M."/>
            <person name="Abouelleil A."/>
            <person name="Chapman S.B."/>
            <person name="Priest M."/>
            <person name="Young S.K."/>
            <person name="Wortman J."/>
            <person name="Nusbaum C."/>
            <person name="Birren B."/>
        </authorList>
    </citation>
    <scope>NUCLEOTIDE SEQUENCE [LARGE SCALE GENOMIC DNA]</scope>
    <source>
        <strain evidence="2 3">CBS 271.37</strain>
    </source>
</reference>
<evidence type="ECO:0000256" key="1">
    <source>
        <dbReference type="SAM" id="MobiDB-lite"/>
    </source>
</evidence>
<accession>A0A0D2GE39</accession>
<dbReference type="RefSeq" id="XP_013280718.1">
    <property type="nucleotide sequence ID" value="XM_013425264.1"/>
</dbReference>
<dbReference type="VEuPathDB" id="FungiDB:Z517_09354"/>
<evidence type="ECO:0000313" key="3">
    <source>
        <dbReference type="Proteomes" id="UP000053029"/>
    </source>
</evidence>
<dbReference type="GeneID" id="25308844"/>
<dbReference type="EMBL" id="KN846974">
    <property type="protein sequence ID" value="KIW76910.1"/>
    <property type="molecule type" value="Genomic_DNA"/>
</dbReference>
<evidence type="ECO:0000313" key="2">
    <source>
        <dbReference type="EMBL" id="KIW76910.1"/>
    </source>
</evidence>
<proteinExistence type="predicted"/>
<organism evidence="2 3">
    <name type="scientific">Fonsecaea pedrosoi CBS 271.37</name>
    <dbReference type="NCBI Taxonomy" id="1442368"/>
    <lineage>
        <taxon>Eukaryota</taxon>
        <taxon>Fungi</taxon>
        <taxon>Dikarya</taxon>
        <taxon>Ascomycota</taxon>
        <taxon>Pezizomycotina</taxon>
        <taxon>Eurotiomycetes</taxon>
        <taxon>Chaetothyriomycetidae</taxon>
        <taxon>Chaetothyriales</taxon>
        <taxon>Herpotrichiellaceae</taxon>
        <taxon>Fonsecaea</taxon>
    </lineage>
</organism>
<protein>
    <submittedName>
        <fullName evidence="2">Unplaced genomic scaffold supercont1.6, whole genome shotgun sequence</fullName>
    </submittedName>
</protein>
<sequence>MFSEYTTRPTRHFQQQASQHAKHLKEWSNDPSLPQLKQYEPFPSFTTLDNTGRCDPTMMNSNIRSQQYEYSSDWMNPGATERSPTTGVAQDVIVH</sequence>
<feature type="region of interest" description="Disordered" evidence="1">
    <location>
        <begin position="73"/>
        <end position="95"/>
    </location>
</feature>
<keyword evidence="3" id="KW-1185">Reference proteome</keyword>
<dbReference type="Proteomes" id="UP000053029">
    <property type="component" value="Unassembled WGS sequence"/>
</dbReference>
<feature type="compositionally biased region" description="Polar residues" evidence="1">
    <location>
        <begin position="1"/>
        <end position="19"/>
    </location>
</feature>
<dbReference type="HOGENOM" id="CLU_2372843_0_0_1"/>
<name>A0A0D2GE39_9EURO</name>
<dbReference type="STRING" id="1442368.A0A0D2GE39"/>
<dbReference type="AlphaFoldDB" id="A0A0D2GE39"/>